<keyword evidence="1" id="KW-0805">Transcription regulation</keyword>
<evidence type="ECO:0000256" key="2">
    <source>
        <dbReference type="ARBA" id="ARBA00023125"/>
    </source>
</evidence>
<dbReference type="InterPro" id="IPR037923">
    <property type="entry name" value="HTH-like"/>
</dbReference>
<organism evidence="5 6">
    <name type="scientific">Salipaludibacillus neizhouensis</name>
    <dbReference type="NCBI Taxonomy" id="885475"/>
    <lineage>
        <taxon>Bacteria</taxon>
        <taxon>Bacillati</taxon>
        <taxon>Bacillota</taxon>
        <taxon>Bacilli</taxon>
        <taxon>Bacillales</taxon>
        <taxon>Bacillaceae</taxon>
    </lineage>
</organism>
<dbReference type="Proteomes" id="UP000281498">
    <property type="component" value="Unassembled WGS sequence"/>
</dbReference>
<dbReference type="InterPro" id="IPR018060">
    <property type="entry name" value="HTH_AraC"/>
</dbReference>
<gene>
    <name evidence="5" type="ORF">CR203_13930</name>
</gene>
<sequence>MGLVLPMDSLNIFNELSELVMLRINSCSEIAHPNSWIESKHHKDYDLWYIQEGRIEIRIQEEVYLASEGDLILFSPKIAYTATTLSSRCKFIFTHFDLGLGNHLGILDNFQLSGIIDGTLVEEEVRLFLDTYDQYKLSAPMSGIRLKGCLTILIAKIMEQYGRKQYRGEFTHYPTNQKLTKDLDKLQPVFDFIHEHLHQTLRVGELAAIAGMSEKYFISYFKQALGVTPGRYVYQLKMNRARELLYSKRYSIQQIASMLGYPDPFSFSKAFKKYYKVPPSKFVW</sequence>
<dbReference type="InterPro" id="IPR018062">
    <property type="entry name" value="HTH_AraC-typ_CS"/>
</dbReference>
<feature type="domain" description="HTH araC/xylS-type" evidence="4">
    <location>
        <begin position="187"/>
        <end position="284"/>
    </location>
</feature>
<dbReference type="GO" id="GO:0043565">
    <property type="term" value="F:sequence-specific DNA binding"/>
    <property type="evidence" value="ECO:0007669"/>
    <property type="project" value="InterPro"/>
</dbReference>
<keyword evidence="2" id="KW-0238">DNA-binding</keyword>
<keyword evidence="3" id="KW-0804">Transcription</keyword>
<dbReference type="Pfam" id="PF12833">
    <property type="entry name" value="HTH_18"/>
    <property type="match status" value="1"/>
</dbReference>
<proteinExistence type="predicted"/>
<evidence type="ECO:0000313" key="6">
    <source>
        <dbReference type="Proteomes" id="UP000281498"/>
    </source>
</evidence>
<name>A0A3A9K8S5_9BACI</name>
<accession>A0A3A9K8S5</accession>
<dbReference type="PANTHER" id="PTHR43280">
    <property type="entry name" value="ARAC-FAMILY TRANSCRIPTIONAL REGULATOR"/>
    <property type="match status" value="1"/>
</dbReference>
<dbReference type="EMBL" id="PDOE01000005">
    <property type="protein sequence ID" value="RKL66922.1"/>
    <property type="molecule type" value="Genomic_DNA"/>
</dbReference>
<keyword evidence="6" id="KW-1185">Reference proteome</keyword>
<evidence type="ECO:0000256" key="1">
    <source>
        <dbReference type="ARBA" id="ARBA00023015"/>
    </source>
</evidence>
<evidence type="ECO:0000256" key="3">
    <source>
        <dbReference type="ARBA" id="ARBA00023163"/>
    </source>
</evidence>
<dbReference type="SUPFAM" id="SSF51215">
    <property type="entry name" value="Regulatory protein AraC"/>
    <property type="match status" value="1"/>
</dbReference>
<dbReference type="PROSITE" id="PS01124">
    <property type="entry name" value="HTH_ARAC_FAMILY_2"/>
    <property type="match status" value="1"/>
</dbReference>
<reference evidence="5 6" key="1">
    <citation type="submission" date="2017-10" db="EMBL/GenBank/DDBJ databases">
        <title>Bacillus sp. nov., a halophilic bacterium isolated from a Keqin Lake.</title>
        <authorList>
            <person name="Wang H."/>
        </authorList>
    </citation>
    <scope>NUCLEOTIDE SEQUENCE [LARGE SCALE GENOMIC DNA]</scope>
    <source>
        <strain evidence="5 6">KCTC 13187</strain>
    </source>
</reference>
<comment type="caution">
    <text evidence="5">The sequence shown here is derived from an EMBL/GenBank/DDBJ whole genome shotgun (WGS) entry which is preliminary data.</text>
</comment>
<dbReference type="PROSITE" id="PS00041">
    <property type="entry name" value="HTH_ARAC_FAMILY_1"/>
    <property type="match status" value="1"/>
</dbReference>
<evidence type="ECO:0000259" key="4">
    <source>
        <dbReference type="PROSITE" id="PS01124"/>
    </source>
</evidence>
<dbReference type="Gene3D" id="1.10.10.60">
    <property type="entry name" value="Homeodomain-like"/>
    <property type="match status" value="2"/>
</dbReference>
<protein>
    <submittedName>
        <fullName evidence="5">AraC family transcriptional regulator</fullName>
    </submittedName>
</protein>
<dbReference type="InterPro" id="IPR003313">
    <property type="entry name" value="AraC-bd"/>
</dbReference>
<evidence type="ECO:0000313" key="5">
    <source>
        <dbReference type="EMBL" id="RKL66922.1"/>
    </source>
</evidence>
<dbReference type="SMART" id="SM00342">
    <property type="entry name" value="HTH_ARAC"/>
    <property type="match status" value="1"/>
</dbReference>
<dbReference type="AlphaFoldDB" id="A0A3A9K8S5"/>
<dbReference type="OrthoDB" id="9813413at2"/>
<dbReference type="SUPFAM" id="SSF46689">
    <property type="entry name" value="Homeodomain-like"/>
    <property type="match status" value="2"/>
</dbReference>
<dbReference type="PANTHER" id="PTHR43280:SF2">
    <property type="entry name" value="HTH-TYPE TRANSCRIPTIONAL REGULATOR EXSA"/>
    <property type="match status" value="1"/>
</dbReference>
<dbReference type="InterPro" id="IPR009057">
    <property type="entry name" value="Homeodomain-like_sf"/>
</dbReference>
<dbReference type="Pfam" id="PF02311">
    <property type="entry name" value="AraC_binding"/>
    <property type="match status" value="1"/>
</dbReference>
<dbReference type="InterPro" id="IPR014710">
    <property type="entry name" value="RmlC-like_jellyroll"/>
</dbReference>
<dbReference type="GO" id="GO:0003700">
    <property type="term" value="F:DNA-binding transcription factor activity"/>
    <property type="evidence" value="ECO:0007669"/>
    <property type="project" value="InterPro"/>
</dbReference>
<dbReference type="Gene3D" id="2.60.120.10">
    <property type="entry name" value="Jelly Rolls"/>
    <property type="match status" value="1"/>
</dbReference>